<reference evidence="1" key="2">
    <citation type="submission" date="2017-11" db="EMBL/GenBank/DDBJ databases">
        <title>Coralsnake Venomics: Analyses of Venom Gland Transcriptomes and Proteomes of Six Brazilian Taxa.</title>
        <authorList>
            <person name="Aird S.D."/>
            <person name="Jorge da Silva N."/>
            <person name="Qiu L."/>
            <person name="Villar-Briones A."/>
            <person name="Aparecida-Saddi V."/>
            <person name="Campos-Telles M.P."/>
            <person name="Grau M."/>
            <person name="Mikheyev A.S."/>
        </authorList>
    </citation>
    <scope>NUCLEOTIDE SEQUENCE</scope>
    <source>
        <tissue evidence="1">Venom_gland</tissue>
    </source>
</reference>
<dbReference type="EMBL" id="IACM01129406">
    <property type="protein sequence ID" value="LAB37952.1"/>
    <property type="molecule type" value="Transcribed_RNA"/>
</dbReference>
<sequence>MQQLSVQGSNLLIKITELNLLTCVGILGIQYTAQKVVEEKPCLNNLCSVRRKKKLDSRQCILPDSNSVHVTERDTAKIINASICCKVTFSPVSQLQTLVVVWGSQ</sequence>
<reference evidence="1" key="1">
    <citation type="submission" date="2017-07" db="EMBL/GenBank/DDBJ databases">
        <authorList>
            <person name="Mikheyev A."/>
            <person name="Grau M."/>
        </authorList>
    </citation>
    <scope>NUCLEOTIDE SEQUENCE</scope>
    <source>
        <tissue evidence="1">Venom_gland</tissue>
    </source>
</reference>
<organism evidence="1">
    <name type="scientific">Micrurus spixii</name>
    <name type="common">Amazon coral snake</name>
    <dbReference type="NCBI Taxonomy" id="129469"/>
    <lineage>
        <taxon>Eukaryota</taxon>
        <taxon>Metazoa</taxon>
        <taxon>Chordata</taxon>
        <taxon>Craniata</taxon>
        <taxon>Vertebrata</taxon>
        <taxon>Euteleostomi</taxon>
        <taxon>Lepidosauria</taxon>
        <taxon>Squamata</taxon>
        <taxon>Bifurcata</taxon>
        <taxon>Unidentata</taxon>
        <taxon>Episquamata</taxon>
        <taxon>Toxicofera</taxon>
        <taxon>Serpentes</taxon>
        <taxon>Colubroidea</taxon>
        <taxon>Elapidae</taxon>
        <taxon>Elapinae</taxon>
        <taxon>Micrurus</taxon>
    </lineage>
</organism>
<protein>
    <submittedName>
        <fullName evidence="1">Uncharacterized protein</fullName>
    </submittedName>
</protein>
<accession>A0A2D4MWZ3</accession>
<proteinExistence type="predicted"/>
<name>A0A2D4MWZ3_9SAUR</name>
<dbReference type="AlphaFoldDB" id="A0A2D4MWZ3"/>
<evidence type="ECO:0000313" key="1">
    <source>
        <dbReference type="EMBL" id="LAB37952.1"/>
    </source>
</evidence>